<dbReference type="AlphaFoldDB" id="A1WYN8"/>
<organism evidence="1 2">
    <name type="scientific">Halorhodospira halophila (strain DSM 244 / SL1)</name>
    <name type="common">Ectothiorhodospira halophila (strain DSM 244 / SL1)</name>
    <dbReference type="NCBI Taxonomy" id="349124"/>
    <lineage>
        <taxon>Bacteria</taxon>
        <taxon>Pseudomonadati</taxon>
        <taxon>Pseudomonadota</taxon>
        <taxon>Gammaproteobacteria</taxon>
        <taxon>Chromatiales</taxon>
        <taxon>Ectothiorhodospiraceae</taxon>
        <taxon>Halorhodospira</taxon>
    </lineage>
</organism>
<dbReference type="OrthoDB" id="6188167at2"/>
<dbReference type="Pfam" id="PF07793">
    <property type="entry name" value="DUF1631"/>
    <property type="match status" value="1"/>
</dbReference>
<dbReference type="Proteomes" id="UP000000647">
    <property type="component" value="Chromosome"/>
</dbReference>
<dbReference type="EMBL" id="CP000544">
    <property type="protein sequence ID" value="ABM62800.1"/>
    <property type="molecule type" value="Genomic_DNA"/>
</dbReference>
<dbReference type="KEGG" id="hha:Hhal_2036"/>
<dbReference type="STRING" id="349124.Hhal_2036"/>
<dbReference type="InterPro" id="IPR012434">
    <property type="entry name" value="DUF1631"/>
</dbReference>
<accession>A1WYN8</accession>
<gene>
    <name evidence="1" type="ordered locus">Hhal_2036</name>
</gene>
<reference evidence="2" key="1">
    <citation type="submission" date="2006-12" db="EMBL/GenBank/DDBJ databases">
        <title>Complete sequence of Halorhodospira halophila SL1.</title>
        <authorList>
            <consortium name="US DOE Joint Genome Institute"/>
            <person name="Copeland A."/>
            <person name="Lucas S."/>
            <person name="Lapidus A."/>
            <person name="Barry K."/>
            <person name="Detter J.C."/>
            <person name="Glavina del Rio T."/>
            <person name="Hammon N."/>
            <person name="Israni S."/>
            <person name="Dalin E."/>
            <person name="Tice H."/>
            <person name="Pitluck S."/>
            <person name="Saunders E."/>
            <person name="Brettin T."/>
            <person name="Bruce D."/>
            <person name="Han C."/>
            <person name="Tapia R."/>
            <person name="Schmutz J."/>
            <person name="Larimer F."/>
            <person name="Land M."/>
            <person name="Hauser L."/>
            <person name="Kyrpides N."/>
            <person name="Mikhailova N."/>
            <person name="Hoff W."/>
            <person name="Richardson P."/>
        </authorList>
    </citation>
    <scope>NUCLEOTIDE SEQUENCE [LARGE SCALE GENOMIC DNA]</scope>
    <source>
        <strain evidence="2">DSM 244 / SL1</strain>
    </source>
</reference>
<keyword evidence="2" id="KW-1185">Reference proteome</keyword>
<reference evidence="1 2" key="2">
    <citation type="journal article" date="2013" name="Stand. Genomic Sci.">
        <title>Complete genome sequence of Halorhodospira halophila SL1.</title>
        <authorList>
            <person name="Challacombe J.F."/>
            <person name="Majid S."/>
            <person name="Deole R."/>
            <person name="Brettin T.S."/>
            <person name="Bruce D."/>
            <person name="Delano S.F."/>
            <person name="Detter J.C."/>
            <person name="Gleasner C.D."/>
            <person name="Han C.S."/>
            <person name="Misra M."/>
            <person name="Reitenga K.G."/>
            <person name="Mikhailova N."/>
            <person name="Woyke T."/>
            <person name="Pitluck S."/>
            <person name="Nolan M."/>
            <person name="Land M.L."/>
            <person name="Saunders E."/>
            <person name="Tapia R."/>
            <person name="Lapidus A."/>
            <person name="Ivanova N."/>
            <person name="Hoff W.D."/>
        </authorList>
    </citation>
    <scope>NUCLEOTIDE SEQUENCE [LARGE SCALE GENOMIC DNA]</scope>
    <source>
        <strain evidence="2">DSM 244 / SL1</strain>
    </source>
</reference>
<protein>
    <recommendedName>
        <fullName evidence="3">Thymidine phosphorylase</fullName>
    </recommendedName>
</protein>
<evidence type="ECO:0000313" key="1">
    <source>
        <dbReference type="EMBL" id="ABM62800.1"/>
    </source>
</evidence>
<sequence length="473" mass="52620">MSEADMSEHAPDNVVYLARTERGQGRAIPGRVERLRRHIEGRLVGTLRQGLEEAQEQLHQRANRGDDEADTYRRDMQMVRLHRHDMEEVLRAGLEYRFAGLIDPASVDPPPLPADGTPAARTLAHLRSRTRTTTEPATRALDAAIPRVRVGEPLNPLAPAPMADLLLRVQQRPPLSEPARELVLDALGRAVGRVLPDLHREAVTQLTGEGPAAAPGAPASTTFEEEARHAARAVRSRDRVEAARQRVGEEIERCLEGRRPPGLIEQLIRDAWARLLLLVHLGDGPDSENWVRHCAVMERLVWSVDTPPDETSRRRLVLEIPLLLHEVADGLRQVLHDPFEVSKLLRALEAEYLRCLTRNDPNLARFSANDDSAAATHREGDVRRVAALPEGTWMEILGAQGERLRARLAGHAPDGRLIFANRAGFKVLERSTEELAAAVANGQAKLLDDHELLNDGLSRVIRRLVERRAGHGE</sequence>
<dbReference type="HOGENOM" id="CLU_519391_0_0_6"/>
<name>A1WYN8_HALHL</name>
<proteinExistence type="predicted"/>
<dbReference type="eggNOG" id="COG1570">
    <property type="taxonomic scope" value="Bacteria"/>
</dbReference>
<dbReference type="RefSeq" id="WP_011814822.1">
    <property type="nucleotide sequence ID" value="NC_008789.1"/>
</dbReference>
<evidence type="ECO:0008006" key="3">
    <source>
        <dbReference type="Google" id="ProtNLM"/>
    </source>
</evidence>
<evidence type="ECO:0000313" key="2">
    <source>
        <dbReference type="Proteomes" id="UP000000647"/>
    </source>
</evidence>